<proteinExistence type="predicted"/>
<feature type="region of interest" description="Disordered" evidence="1">
    <location>
        <begin position="90"/>
        <end position="110"/>
    </location>
</feature>
<evidence type="ECO:0000313" key="2">
    <source>
        <dbReference type="EMBL" id="VAW96559.1"/>
    </source>
</evidence>
<dbReference type="InterPro" id="IPR001387">
    <property type="entry name" value="Cro/C1-type_HTH"/>
</dbReference>
<dbReference type="AlphaFoldDB" id="A0A3B1AE35"/>
<reference evidence="2" key="1">
    <citation type="submission" date="2018-06" db="EMBL/GenBank/DDBJ databases">
        <authorList>
            <person name="Zhirakovskaya E."/>
        </authorList>
    </citation>
    <scope>NUCLEOTIDE SEQUENCE</scope>
</reference>
<dbReference type="GO" id="GO:0003677">
    <property type="term" value="F:DNA binding"/>
    <property type="evidence" value="ECO:0007669"/>
    <property type="project" value="InterPro"/>
</dbReference>
<evidence type="ECO:0008006" key="3">
    <source>
        <dbReference type="Google" id="ProtNLM"/>
    </source>
</evidence>
<sequence>MIDEKSKERTLINARSTLNSGLSDRLKSVRKAIGVTQKEMDPLFGLGKRSWQRYESGKNAPGSKVIAELALKGFDANWILTGQGEMRRPSAAEYPQKPSSGYVLRDEGDPSSGIEAKNEAVFLRLKQTNHTLEEMEREAGWKPPVYWHELIKTLMFVHGLDEPGAARLLDALQSHLKTDVS</sequence>
<dbReference type="CDD" id="cd00093">
    <property type="entry name" value="HTH_XRE"/>
    <property type="match status" value="1"/>
</dbReference>
<name>A0A3B1AE35_9ZZZZ</name>
<dbReference type="Gene3D" id="1.10.260.40">
    <property type="entry name" value="lambda repressor-like DNA-binding domains"/>
    <property type="match status" value="1"/>
</dbReference>
<accession>A0A3B1AE35</accession>
<dbReference type="EMBL" id="UOFU01000098">
    <property type="protein sequence ID" value="VAW96559.1"/>
    <property type="molecule type" value="Genomic_DNA"/>
</dbReference>
<gene>
    <name evidence="2" type="ORF">MNBD_GAMMA20-2017</name>
</gene>
<organism evidence="2">
    <name type="scientific">hydrothermal vent metagenome</name>
    <dbReference type="NCBI Taxonomy" id="652676"/>
    <lineage>
        <taxon>unclassified sequences</taxon>
        <taxon>metagenomes</taxon>
        <taxon>ecological metagenomes</taxon>
    </lineage>
</organism>
<evidence type="ECO:0000256" key="1">
    <source>
        <dbReference type="SAM" id="MobiDB-lite"/>
    </source>
</evidence>
<protein>
    <recommendedName>
        <fullName evidence="3">HTH cro/C1-type domain-containing protein</fullName>
    </recommendedName>
</protein>
<dbReference type="SUPFAM" id="SSF47413">
    <property type="entry name" value="lambda repressor-like DNA-binding domains"/>
    <property type="match status" value="1"/>
</dbReference>
<dbReference type="InterPro" id="IPR010982">
    <property type="entry name" value="Lambda_DNA-bd_dom_sf"/>
</dbReference>